<sequence length="197" mass="21777">MRESITIALIIGSLRKDSINRKFAEYVVSQMPSGVTINEVNIADLPLYNQDYDGTTIDSYERVRQQLKAADAVLIVTPEHNRTMPAALKNVIDIASRPYKQSVWADKKVAVMTASPSSYGGINSGLDVRKSMQMLSAQMMIRPEVHLSRATDSLNEDGSVSERTQKYLQKFVEAFVDFVAIADSRDADSNNVGRTGA</sequence>
<dbReference type="InterPro" id="IPR005025">
    <property type="entry name" value="FMN_Rdtase-like_dom"/>
</dbReference>
<dbReference type="PANTHER" id="PTHR30543:SF21">
    <property type="entry name" value="NAD(P)H-DEPENDENT FMN REDUCTASE LOT6"/>
    <property type="match status" value="1"/>
</dbReference>
<keyword evidence="2" id="KW-0288">FMN</keyword>
<evidence type="ECO:0000256" key="1">
    <source>
        <dbReference type="ARBA" id="ARBA00001917"/>
    </source>
</evidence>
<comment type="cofactor">
    <cofactor evidence="1">
        <name>FMN</name>
        <dbReference type="ChEBI" id="CHEBI:58210"/>
    </cofactor>
</comment>
<protein>
    <submittedName>
        <fullName evidence="4">NAD(P)H-dependent oxidoreductase</fullName>
    </submittedName>
</protein>
<evidence type="ECO:0000313" key="5">
    <source>
        <dbReference type="Proteomes" id="UP000664161"/>
    </source>
</evidence>
<keyword evidence="2" id="KW-0285">Flavoprotein</keyword>
<dbReference type="SUPFAM" id="SSF52218">
    <property type="entry name" value="Flavoproteins"/>
    <property type="match status" value="1"/>
</dbReference>
<evidence type="ECO:0000256" key="2">
    <source>
        <dbReference type="ARBA" id="ARBA00022643"/>
    </source>
</evidence>
<dbReference type="GO" id="GO:0005829">
    <property type="term" value="C:cytosol"/>
    <property type="evidence" value="ECO:0007669"/>
    <property type="project" value="TreeGrafter"/>
</dbReference>
<evidence type="ECO:0000259" key="3">
    <source>
        <dbReference type="Pfam" id="PF03358"/>
    </source>
</evidence>
<dbReference type="Pfam" id="PF03358">
    <property type="entry name" value="FMN_red"/>
    <property type="match status" value="1"/>
</dbReference>
<feature type="domain" description="NADPH-dependent FMN reductase-like" evidence="3">
    <location>
        <begin position="6"/>
        <end position="151"/>
    </location>
</feature>
<reference evidence="4 5" key="1">
    <citation type="submission" date="2021-03" db="EMBL/GenBank/DDBJ databases">
        <authorList>
            <person name="Shang D.-D."/>
            <person name="Du Z.-J."/>
            <person name="Chen G.-J."/>
        </authorList>
    </citation>
    <scope>NUCLEOTIDE SEQUENCE [LARGE SCALE GENOMIC DNA]</scope>
    <source>
        <strain evidence="4 5">F2608</strain>
    </source>
</reference>
<dbReference type="GO" id="GO:0016491">
    <property type="term" value="F:oxidoreductase activity"/>
    <property type="evidence" value="ECO:0007669"/>
    <property type="project" value="InterPro"/>
</dbReference>
<proteinExistence type="predicted"/>
<dbReference type="RefSeq" id="WP_207970276.1">
    <property type="nucleotide sequence ID" value="NZ_JAGBKN010000035.1"/>
</dbReference>
<dbReference type="Proteomes" id="UP000664161">
    <property type="component" value="Unassembled WGS sequence"/>
</dbReference>
<dbReference type="EMBL" id="JAGBKN010000035">
    <property type="protein sequence ID" value="MBO1517900.1"/>
    <property type="molecule type" value="Genomic_DNA"/>
</dbReference>
<dbReference type="Gene3D" id="3.40.50.360">
    <property type="match status" value="1"/>
</dbReference>
<organism evidence="4 5">
    <name type="scientific">Psychrobacter halodurans</name>
    <dbReference type="NCBI Taxonomy" id="2818439"/>
    <lineage>
        <taxon>Bacteria</taxon>
        <taxon>Pseudomonadati</taxon>
        <taxon>Pseudomonadota</taxon>
        <taxon>Gammaproteobacteria</taxon>
        <taxon>Moraxellales</taxon>
        <taxon>Moraxellaceae</taxon>
        <taxon>Psychrobacter</taxon>
    </lineage>
</organism>
<dbReference type="InterPro" id="IPR029039">
    <property type="entry name" value="Flavoprotein-like_sf"/>
</dbReference>
<accession>A0AAW4IRL1</accession>
<gene>
    <name evidence="4" type="ORF">J3491_11235</name>
</gene>
<keyword evidence="5" id="KW-1185">Reference proteome</keyword>
<comment type="caution">
    <text evidence="4">The sequence shown here is derived from an EMBL/GenBank/DDBJ whole genome shotgun (WGS) entry which is preliminary data.</text>
</comment>
<evidence type="ECO:0000313" key="4">
    <source>
        <dbReference type="EMBL" id="MBO1517900.1"/>
    </source>
</evidence>
<name>A0AAW4IRL1_9GAMM</name>
<dbReference type="InterPro" id="IPR050712">
    <property type="entry name" value="NAD(P)H-dep_reductase"/>
</dbReference>
<dbReference type="GO" id="GO:0010181">
    <property type="term" value="F:FMN binding"/>
    <property type="evidence" value="ECO:0007669"/>
    <property type="project" value="TreeGrafter"/>
</dbReference>
<dbReference type="AlphaFoldDB" id="A0AAW4IRL1"/>
<dbReference type="PANTHER" id="PTHR30543">
    <property type="entry name" value="CHROMATE REDUCTASE"/>
    <property type="match status" value="1"/>
</dbReference>